<dbReference type="Pfam" id="PF08241">
    <property type="entry name" value="Methyltransf_11"/>
    <property type="match status" value="1"/>
</dbReference>
<name>A0A2P6V6A0_9CHLO</name>
<dbReference type="AlphaFoldDB" id="A0A2P6V6A0"/>
<dbReference type="InterPro" id="IPR013216">
    <property type="entry name" value="Methyltransf_11"/>
</dbReference>
<evidence type="ECO:0000313" key="3">
    <source>
        <dbReference type="Proteomes" id="UP000239649"/>
    </source>
</evidence>
<reference evidence="2 3" key="1">
    <citation type="journal article" date="2018" name="Plant J.">
        <title>Genome sequences of Chlorella sorokiniana UTEX 1602 and Micractinium conductrix SAG 241.80: implications to maltose excretion by a green alga.</title>
        <authorList>
            <person name="Arriola M.B."/>
            <person name="Velmurugan N."/>
            <person name="Zhang Y."/>
            <person name="Plunkett M.H."/>
            <person name="Hondzo H."/>
            <person name="Barney B.M."/>
        </authorList>
    </citation>
    <scope>NUCLEOTIDE SEQUENCE [LARGE SCALE GENOMIC DNA]</scope>
    <source>
        <strain evidence="2 3">SAG 241.80</strain>
    </source>
</reference>
<dbReference type="SUPFAM" id="SSF53335">
    <property type="entry name" value="S-adenosyl-L-methionine-dependent methyltransferases"/>
    <property type="match status" value="1"/>
</dbReference>
<dbReference type="Gene3D" id="3.40.50.150">
    <property type="entry name" value="Vaccinia Virus protein VP39"/>
    <property type="match status" value="1"/>
</dbReference>
<gene>
    <name evidence="2" type="ORF">C2E20_6869</name>
</gene>
<dbReference type="EMBL" id="LHPF02000025">
    <property type="protein sequence ID" value="PSC69600.1"/>
    <property type="molecule type" value="Genomic_DNA"/>
</dbReference>
<proteinExistence type="predicted"/>
<dbReference type="PANTHER" id="PTHR43036:SF2">
    <property type="entry name" value="OS04G0481300 PROTEIN"/>
    <property type="match status" value="1"/>
</dbReference>
<organism evidence="2 3">
    <name type="scientific">Micractinium conductrix</name>
    <dbReference type="NCBI Taxonomy" id="554055"/>
    <lineage>
        <taxon>Eukaryota</taxon>
        <taxon>Viridiplantae</taxon>
        <taxon>Chlorophyta</taxon>
        <taxon>core chlorophytes</taxon>
        <taxon>Trebouxiophyceae</taxon>
        <taxon>Chlorellales</taxon>
        <taxon>Chlorellaceae</taxon>
        <taxon>Chlorella clade</taxon>
        <taxon>Micractinium</taxon>
    </lineage>
</organism>
<dbReference type="PANTHER" id="PTHR43036">
    <property type="entry name" value="OSJNBB0011N17.9 PROTEIN"/>
    <property type="match status" value="1"/>
</dbReference>
<protein>
    <submittedName>
        <fullName evidence="2">S-adenosyl-L-methionine-dependent</fullName>
    </submittedName>
</protein>
<dbReference type="InterPro" id="IPR029063">
    <property type="entry name" value="SAM-dependent_MTases_sf"/>
</dbReference>
<sequence>MVTCQASACSRAKCWNRGSAASWTLPTTDDRQFYSVPRIGVHHLDAGFRAQLTELFRQRIPEGAVVLDLCSSWVSHLPADKKYGRVVCHGLSAPELAANRQASDFFVRNLNTDPTGWALADGSVDAVVCTASVQYLQQPEAVFGEIARVLRPGGVCVFSFSNRLFYNKAIAAWRDNSDWGRCQLVKSYFAAATGAFGEPEVVKGVEVPAGGAVQRLQAWAGGLLGGGGVGDPFFAVVAYRQ</sequence>
<comment type="caution">
    <text evidence="2">The sequence shown here is derived from an EMBL/GenBank/DDBJ whole genome shotgun (WGS) entry which is preliminary data.</text>
</comment>
<evidence type="ECO:0000259" key="1">
    <source>
        <dbReference type="Pfam" id="PF08241"/>
    </source>
</evidence>
<dbReference type="OrthoDB" id="2013972at2759"/>
<dbReference type="CDD" id="cd02440">
    <property type="entry name" value="AdoMet_MTases"/>
    <property type="match status" value="1"/>
</dbReference>
<dbReference type="STRING" id="554055.A0A2P6V6A0"/>
<dbReference type="Proteomes" id="UP000239649">
    <property type="component" value="Unassembled WGS sequence"/>
</dbReference>
<feature type="domain" description="Methyltransferase type 11" evidence="1">
    <location>
        <begin position="80"/>
        <end position="158"/>
    </location>
</feature>
<accession>A0A2P6V6A0</accession>
<evidence type="ECO:0000313" key="2">
    <source>
        <dbReference type="EMBL" id="PSC69600.1"/>
    </source>
</evidence>
<keyword evidence="3" id="KW-1185">Reference proteome</keyword>
<dbReference type="GO" id="GO:0008757">
    <property type="term" value="F:S-adenosylmethionine-dependent methyltransferase activity"/>
    <property type="evidence" value="ECO:0007669"/>
    <property type="project" value="InterPro"/>
</dbReference>